<keyword evidence="7 9" id="KW-0472">Membrane</keyword>
<dbReference type="GO" id="GO:0005254">
    <property type="term" value="F:chloride channel activity"/>
    <property type="evidence" value="ECO:0007669"/>
    <property type="project" value="InterPro"/>
</dbReference>
<keyword evidence="5 9" id="KW-1133">Transmembrane helix</keyword>
<comment type="subcellular location">
    <subcellularLocation>
        <location evidence="1">Cell membrane</location>
        <topology evidence="1">Multi-pass membrane protein</topology>
    </subcellularLocation>
</comment>
<proteinExistence type="predicted"/>
<reference evidence="10 11" key="1">
    <citation type="submission" date="2024-01" db="EMBL/GenBank/DDBJ databases">
        <title>A draft genome for a cacao thread blight-causing isolate of Paramarasmius palmivorus.</title>
        <authorList>
            <person name="Baruah I.K."/>
            <person name="Bukari Y."/>
            <person name="Amoako-Attah I."/>
            <person name="Meinhardt L.W."/>
            <person name="Bailey B.A."/>
            <person name="Cohen S.P."/>
        </authorList>
    </citation>
    <scope>NUCLEOTIDE SEQUENCE [LARGE SCALE GENOMIC DNA]</scope>
    <source>
        <strain evidence="10 11">GH-12</strain>
    </source>
</reference>
<keyword evidence="11" id="KW-1185">Reference proteome</keyword>
<evidence type="ECO:0000256" key="2">
    <source>
        <dbReference type="ARBA" id="ARBA00022448"/>
    </source>
</evidence>
<protein>
    <submittedName>
        <fullName evidence="10">Uncharacterized protein</fullName>
    </submittedName>
</protein>
<dbReference type="AlphaFoldDB" id="A0AAW0B7P6"/>
<dbReference type="EMBL" id="JAYKXP010000173">
    <property type="protein sequence ID" value="KAK7021289.1"/>
    <property type="molecule type" value="Genomic_DNA"/>
</dbReference>
<dbReference type="Pfam" id="PF25539">
    <property type="entry name" value="Bestrophin_2"/>
    <property type="match status" value="1"/>
</dbReference>
<evidence type="ECO:0000313" key="11">
    <source>
        <dbReference type="Proteomes" id="UP001383192"/>
    </source>
</evidence>
<gene>
    <name evidence="10" type="ORF">VNI00_017464</name>
</gene>
<evidence type="ECO:0000313" key="10">
    <source>
        <dbReference type="EMBL" id="KAK7021289.1"/>
    </source>
</evidence>
<evidence type="ECO:0000256" key="6">
    <source>
        <dbReference type="ARBA" id="ARBA00023065"/>
    </source>
</evidence>
<keyword evidence="4 9" id="KW-0812">Transmembrane</keyword>
<organism evidence="10 11">
    <name type="scientific">Paramarasmius palmivorus</name>
    <dbReference type="NCBI Taxonomy" id="297713"/>
    <lineage>
        <taxon>Eukaryota</taxon>
        <taxon>Fungi</taxon>
        <taxon>Dikarya</taxon>
        <taxon>Basidiomycota</taxon>
        <taxon>Agaricomycotina</taxon>
        <taxon>Agaricomycetes</taxon>
        <taxon>Agaricomycetidae</taxon>
        <taxon>Agaricales</taxon>
        <taxon>Marasmiineae</taxon>
        <taxon>Marasmiaceae</taxon>
        <taxon>Paramarasmius</taxon>
    </lineage>
</organism>
<dbReference type="PANTHER" id="PTHR33281:SF19">
    <property type="entry name" value="VOLTAGE-DEPENDENT ANION CHANNEL-FORMING PROTEIN YNEE"/>
    <property type="match status" value="1"/>
</dbReference>
<feature type="compositionally biased region" description="Low complexity" evidence="8">
    <location>
        <begin position="250"/>
        <end position="264"/>
    </location>
</feature>
<evidence type="ECO:0000256" key="8">
    <source>
        <dbReference type="SAM" id="MobiDB-lite"/>
    </source>
</evidence>
<keyword evidence="6" id="KW-0406">Ion transport</keyword>
<accession>A0AAW0B7P6</accession>
<evidence type="ECO:0000256" key="1">
    <source>
        <dbReference type="ARBA" id="ARBA00004651"/>
    </source>
</evidence>
<keyword evidence="2" id="KW-0813">Transport</keyword>
<evidence type="ECO:0000256" key="4">
    <source>
        <dbReference type="ARBA" id="ARBA00022692"/>
    </source>
</evidence>
<evidence type="ECO:0000256" key="9">
    <source>
        <dbReference type="SAM" id="Phobius"/>
    </source>
</evidence>
<evidence type="ECO:0000256" key="3">
    <source>
        <dbReference type="ARBA" id="ARBA00022475"/>
    </source>
</evidence>
<keyword evidence="3" id="KW-1003">Cell membrane</keyword>
<dbReference type="Proteomes" id="UP001383192">
    <property type="component" value="Unassembled WGS sequence"/>
</dbReference>
<feature type="region of interest" description="Disordered" evidence="8">
    <location>
        <begin position="201"/>
        <end position="235"/>
    </location>
</feature>
<name>A0AAW0B7P6_9AGAR</name>
<sequence length="320" mass="35318">MPTNAKRSFTGHHTLLPAVKPPTFTTEPGYTVLAYTFGRGSVIWRIWPAVFLHTAFAAIIVFLEIHEHFTQLAIPSVMLTVLGVVIGFVISYRAMSGYDRYWMGRGAWGDVIRNARTMGRLIWFHVPPRLKAKSENEKPTTEELAKVMAEKRMALDLVEGFAVSLKHHLRGEIGIYFEDLYDLVRPLHSHIHPVQDRVNATALASPPPNRLAHRIASNPGPPTSSNSVDSDPVIPPINTYGTFDPRLRRQASSASSLSHDLAPSQTPSKNIRTVFGNVSGNLIPFAGMFSAVGHWFRGRSGPDEYVYVGDGGKRIGVGGQ</sequence>
<feature type="transmembrane region" description="Helical" evidence="9">
    <location>
        <begin position="46"/>
        <end position="66"/>
    </location>
</feature>
<dbReference type="GO" id="GO:0005886">
    <property type="term" value="C:plasma membrane"/>
    <property type="evidence" value="ECO:0007669"/>
    <property type="project" value="UniProtKB-SubCell"/>
</dbReference>
<evidence type="ECO:0000256" key="5">
    <source>
        <dbReference type="ARBA" id="ARBA00022989"/>
    </source>
</evidence>
<feature type="region of interest" description="Disordered" evidence="8">
    <location>
        <begin position="249"/>
        <end position="270"/>
    </location>
</feature>
<feature type="transmembrane region" description="Helical" evidence="9">
    <location>
        <begin position="72"/>
        <end position="95"/>
    </location>
</feature>
<comment type="caution">
    <text evidence="10">The sequence shown here is derived from an EMBL/GenBank/DDBJ whole genome shotgun (WGS) entry which is preliminary data.</text>
</comment>
<dbReference type="InterPro" id="IPR044669">
    <property type="entry name" value="YneE/VCCN1/2-like"/>
</dbReference>
<evidence type="ECO:0000256" key="7">
    <source>
        <dbReference type="ARBA" id="ARBA00023136"/>
    </source>
</evidence>
<dbReference type="PANTHER" id="PTHR33281">
    <property type="entry name" value="UPF0187 PROTEIN YNEE"/>
    <property type="match status" value="1"/>
</dbReference>